<organism evidence="1 2">
    <name type="scientific">Staurois parvus</name>
    <dbReference type="NCBI Taxonomy" id="386267"/>
    <lineage>
        <taxon>Eukaryota</taxon>
        <taxon>Metazoa</taxon>
        <taxon>Chordata</taxon>
        <taxon>Craniata</taxon>
        <taxon>Vertebrata</taxon>
        <taxon>Euteleostomi</taxon>
        <taxon>Amphibia</taxon>
        <taxon>Batrachia</taxon>
        <taxon>Anura</taxon>
        <taxon>Neobatrachia</taxon>
        <taxon>Ranoidea</taxon>
        <taxon>Ranidae</taxon>
        <taxon>Staurois</taxon>
    </lineage>
</organism>
<reference evidence="1" key="1">
    <citation type="submission" date="2023-05" db="EMBL/GenBank/DDBJ databases">
        <authorList>
            <person name="Stuckert A."/>
        </authorList>
    </citation>
    <scope>NUCLEOTIDE SEQUENCE</scope>
</reference>
<name>A0ABN9DN01_9NEOB</name>
<proteinExistence type="predicted"/>
<gene>
    <name evidence="1" type="ORF">SPARVUS_LOCUS7834433</name>
</gene>
<protein>
    <submittedName>
        <fullName evidence="1">Uncharacterized protein</fullName>
    </submittedName>
</protein>
<keyword evidence="2" id="KW-1185">Reference proteome</keyword>
<evidence type="ECO:0000313" key="1">
    <source>
        <dbReference type="EMBL" id="CAI9573852.1"/>
    </source>
</evidence>
<sequence>MILHFWGGKLFVSKTALLPVSSCTLLWMAVHSTAMQTSVLTVKHMDTAQCNTAHS</sequence>
<dbReference type="EMBL" id="CATNWA010014603">
    <property type="protein sequence ID" value="CAI9573852.1"/>
    <property type="molecule type" value="Genomic_DNA"/>
</dbReference>
<evidence type="ECO:0000313" key="2">
    <source>
        <dbReference type="Proteomes" id="UP001162483"/>
    </source>
</evidence>
<accession>A0ABN9DN01</accession>
<dbReference type="Proteomes" id="UP001162483">
    <property type="component" value="Unassembled WGS sequence"/>
</dbReference>
<comment type="caution">
    <text evidence="1">The sequence shown here is derived from an EMBL/GenBank/DDBJ whole genome shotgun (WGS) entry which is preliminary data.</text>
</comment>